<dbReference type="Gene3D" id="3.40.50.1820">
    <property type="entry name" value="alpha/beta hydrolase"/>
    <property type="match status" value="1"/>
</dbReference>
<gene>
    <name evidence="2" type="ORF">LEP1GSC195_0149</name>
</gene>
<keyword evidence="3" id="KW-1185">Reference proteome</keyword>
<organism evidence="2 3">
    <name type="scientific">Leptospira wolbachii serovar Codice str. CDC</name>
    <dbReference type="NCBI Taxonomy" id="1218599"/>
    <lineage>
        <taxon>Bacteria</taxon>
        <taxon>Pseudomonadati</taxon>
        <taxon>Spirochaetota</taxon>
        <taxon>Spirochaetia</taxon>
        <taxon>Leptospirales</taxon>
        <taxon>Leptospiraceae</taxon>
        <taxon>Leptospira</taxon>
    </lineage>
</organism>
<accession>R9A5T5</accession>
<evidence type="ECO:0000259" key="1">
    <source>
        <dbReference type="Pfam" id="PF12697"/>
    </source>
</evidence>
<protein>
    <submittedName>
        <fullName evidence="2">Alpha/beta hydrolase family protein</fullName>
    </submittedName>
</protein>
<dbReference type="InterPro" id="IPR050228">
    <property type="entry name" value="Carboxylesterase_BioH"/>
</dbReference>
<sequence>MKENYHKLSLFFPILFPYLFWMNGSLLGSPITTSYFQVEEGKIAYSKTGDGKRNLILLPGIGDRKESYLELSQLLAKENSVYSFDLRGLGESDISFSSYGPKETAEDILHFIREKDLQNVYIVANSMTAASAVYIRSMEKKRVLGLVLSGPFVRDKADLSFGMKTLIHLAFRGPWGPSAWVSFYESLFPVHPPKDLKERSEKLKQNLSADGRMAAVRAMLFAPKKECEAALNIVRGNVIVVMGTKDPDFDSPEEEANWIGKTLGGEVEMYEGAGHYPFVEDPSRFSSDVQKLWQKN</sequence>
<dbReference type="STRING" id="1218599.LEP1GSC195_0149"/>
<reference evidence="2" key="1">
    <citation type="submission" date="2013-04" db="EMBL/GenBank/DDBJ databases">
        <authorList>
            <person name="Harkins D.M."/>
            <person name="Durkin A.S."/>
            <person name="Brinkac L.M."/>
            <person name="Haft D.H."/>
            <person name="Selengut J.D."/>
            <person name="Sanka R."/>
            <person name="DePew J."/>
            <person name="Purushe J."/>
            <person name="Galloway R.L."/>
            <person name="Vinetz J.M."/>
            <person name="Sutton G.G."/>
            <person name="Nierman W.C."/>
            <person name="Fouts D.E."/>
        </authorList>
    </citation>
    <scope>NUCLEOTIDE SEQUENCE [LARGE SCALE GENOMIC DNA]</scope>
    <source>
        <strain evidence="2">CDC</strain>
    </source>
</reference>
<comment type="caution">
    <text evidence="2">The sequence shown here is derived from an EMBL/GenBank/DDBJ whole genome shotgun (WGS) entry which is preliminary data.</text>
</comment>
<dbReference type="SUPFAM" id="SSF53474">
    <property type="entry name" value="alpha/beta-Hydrolases"/>
    <property type="match status" value="1"/>
</dbReference>
<evidence type="ECO:0000313" key="2">
    <source>
        <dbReference type="EMBL" id="EOQ97561.1"/>
    </source>
</evidence>
<dbReference type="RefSeq" id="WP_015680260.1">
    <property type="nucleotide sequence ID" value="NZ_AOGZ02000013.1"/>
</dbReference>
<feature type="domain" description="AB hydrolase-1" evidence="1">
    <location>
        <begin position="55"/>
        <end position="285"/>
    </location>
</feature>
<dbReference type="InterPro" id="IPR029058">
    <property type="entry name" value="AB_hydrolase_fold"/>
</dbReference>
<dbReference type="EMBL" id="AOGZ02000013">
    <property type="protein sequence ID" value="EOQ97561.1"/>
    <property type="molecule type" value="Genomic_DNA"/>
</dbReference>
<keyword evidence="2" id="KW-0378">Hydrolase</keyword>
<name>R9A5T5_9LEPT</name>
<evidence type="ECO:0000313" key="3">
    <source>
        <dbReference type="Proteomes" id="UP000013984"/>
    </source>
</evidence>
<proteinExistence type="predicted"/>
<dbReference type="GO" id="GO:0016787">
    <property type="term" value="F:hydrolase activity"/>
    <property type="evidence" value="ECO:0007669"/>
    <property type="project" value="UniProtKB-KW"/>
</dbReference>
<dbReference type="OrthoDB" id="9805423at2"/>
<dbReference type="InterPro" id="IPR000073">
    <property type="entry name" value="AB_hydrolase_1"/>
</dbReference>
<dbReference type="Proteomes" id="UP000013984">
    <property type="component" value="Unassembled WGS sequence"/>
</dbReference>
<dbReference type="PANTHER" id="PTHR43194">
    <property type="entry name" value="HYDROLASE ALPHA/BETA FOLD FAMILY"/>
    <property type="match status" value="1"/>
</dbReference>
<dbReference type="PANTHER" id="PTHR43194:SF2">
    <property type="entry name" value="PEROXISOMAL MEMBRANE PROTEIN LPX1"/>
    <property type="match status" value="1"/>
</dbReference>
<dbReference type="Pfam" id="PF12697">
    <property type="entry name" value="Abhydrolase_6"/>
    <property type="match status" value="1"/>
</dbReference>
<dbReference type="AlphaFoldDB" id="R9A5T5"/>